<gene>
    <name evidence="1" type="ORF">SAMN04488134_103256</name>
</gene>
<protein>
    <submittedName>
        <fullName evidence="1">Uncharacterized protein</fullName>
    </submittedName>
</protein>
<reference evidence="1 2" key="1">
    <citation type="submission" date="2016-10" db="EMBL/GenBank/DDBJ databases">
        <authorList>
            <person name="de Groot N.N."/>
        </authorList>
    </citation>
    <scope>NUCLEOTIDE SEQUENCE [LARGE SCALE GENOMIC DNA]</scope>
    <source>
        <strain evidence="1 2">CGMCC 1.10434</strain>
    </source>
</reference>
<name>A0A1H8LMS6_9BACI</name>
<evidence type="ECO:0000313" key="2">
    <source>
        <dbReference type="Proteomes" id="UP000199300"/>
    </source>
</evidence>
<accession>A0A1H8LMS6</accession>
<dbReference type="EMBL" id="FODJ01000003">
    <property type="protein sequence ID" value="SEO06128.1"/>
    <property type="molecule type" value="Genomic_DNA"/>
</dbReference>
<organism evidence="1 2">
    <name type="scientific">Amphibacillus marinus</name>
    <dbReference type="NCBI Taxonomy" id="872970"/>
    <lineage>
        <taxon>Bacteria</taxon>
        <taxon>Bacillati</taxon>
        <taxon>Bacillota</taxon>
        <taxon>Bacilli</taxon>
        <taxon>Bacillales</taxon>
        <taxon>Bacillaceae</taxon>
        <taxon>Amphibacillus</taxon>
    </lineage>
</organism>
<dbReference type="AlphaFoldDB" id="A0A1H8LMS6"/>
<keyword evidence="2" id="KW-1185">Reference proteome</keyword>
<proteinExistence type="predicted"/>
<dbReference type="RefSeq" id="WP_091496165.1">
    <property type="nucleotide sequence ID" value="NZ_FODJ01000003.1"/>
</dbReference>
<dbReference type="Proteomes" id="UP000199300">
    <property type="component" value="Unassembled WGS sequence"/>
</dbReference>
<dbReference type="OrthoDB" id="2839079at2"/>
<evidence type="ECO:0000313" key="1">
    <source>
        <dbReference type="EMBL" id="SEO06128.1"/>
    </source>
</evidence>
<sequence>MKPLKKEELTYLSEEIVRVLVDTHAFYERTPHRLLDIFPKSLTTEEAEKVSFAYEELHLKHEYKHISFFKQLYNDNVGSPLIVEIDYQNIDAATHLNILEVLDRYEQFLWIEQLVKIDVSSTTNFFEVTSFETLKMLLQVNTREAWFCNFHFLKLDLVIRGHYDLSMEMFFKHEEQIKHLQEKAQLYNLFIRHYPED</sequence>